<dbReference type="InterPro" id="IPR036412">
    <property type="entry name" value="HAD-like_sf"/>
</dbReference>
<evidence type="ECO:0000313" key="2">
    <source>
        <dbReference type="EnsemblPlants" id="AET7Gv20713000.2"/>
    </source>
</evidence>
<organism evidence="2 3">
    <name type="scientific">Aegilops tauschii subsp. strangulata</name>
    <name type="common">Goatgrass</name>
    <dbReference type="NCBI Taxonomy" id="200361"/>
    <lineage>
        <taxon>Eukaryota</taxon>
        <taxon>Viridiplantae</taxon>
        <taxon>Streptophyta</taxon>
        <taxon>Embryophyta</taxon>
        <taxon>Tracheophyta</taxon>
        <taxon>Spermatophyta</taxon>
        <taxon>Magnoliopsida</taxon>
        <taxon>Liliopsida</taxon>
        <taxon>Poales</taxon>
        <taxon>Poaceae</taxon>
        <taxon>BOP clade</taxon>
        <taxon>Pooideae</taxon>
        <taxon>Triticodae</taxon>
        <taxon>Triticeae</taxon>
        <taxon>Triticinae</taxon>
        <taxon>Aegilops</taxon>
    </lineage>
</organism>
<name>A0A453RV26_AEGTS</name>
<reference evidence="2" key="3">
    <citation type="journal article" date="2017" name="Nature">
        <title>Genome sequence of the progenitor of the wheat D genome Aegilops tauschii.</title>
        <authorList>
            <person name="Luo M.C."/>
            <person name="Gu Y.Q."/>
            <person name="Puiu D."/>
            <person name="Wang H."/>
            <person name="Twardziok S.O."/>
            <person name="Deal K.R."/>
            <person name="Huo N."/>
            <person name="Zhu T."/>
            <person name="Wang L."/>
            <person name="Wang Y."/>
            <person name="McGuire P.E."/>
            <person name="Liu S."/>
            <person name="Long H."/>
            <person name="Ramasamy R.K."/>
            <person name="Rodriguez J.C."/>
            <person name="Van S.L."/>
            <person name="Yuan L."/>
            <person name="Wang Z."/>
            <person name="Xia Z."/>
            <person name="Xiao L."/>
            <person name="Anderson O.D."/>
            <person name="Ouyang S."/>
            <person name="Liang Y."/>
            <person name="Zimin A.V."/>
            <person name="Pertea G."/>
            <person name="Qi P."/>
            <person name="Bennetzen J.L."/>
            <person name="Dai X."/>
            <person name="Dawson M.W."/>
            <person name="Muller H.G."/>
            <person name="Kugler K."/>
            <person name="Rivarola-Duarte L."/>
            <person name="Spannagl M."/>
            <person name="Mayer K.F.X."/>
            <person name="Lu F.H."/>
            <person name="Bevan M.W."/>
            <person name="Leroy P."/>
            <person name="Li P."/>
            <person name="You F.M."/>
            <person name="Sun Q."/>
            <person name="Liu Z."/>
            <person name="Lyons E."/>
            <person name="Wicker T."/>
            <person name="Salzberg S.L."/>
            <person name="Devos K.M."/>
            <person name="Dvorak J."/>
        </authorList>
    </citation>
    <scope>NUCLEOTIDE SEQUENCE [LARGE SCALE GENOMIC DNA]</scope>
    <source>
        <strain evidence="2">cv. AL8/78</strain>
    </source>
</reference>
<dbReference type="Proteomes" id="UP000015105">
    <property type="component" value="Chromosome 7D"/>
</dbReference>
<reference evidence="3" key="1">
    <citation type="journal article" date="2014" name="Science">
        <title>Ancient hybridizations among the ancestral genomes of bread wheat.</title>
        <authorList>
            <consortium name="International Wheat Genome Sequencing Consortium,"/>
            <person name="Marcussen T."/>
            <person name="Sandve S.R."/>
            <person name="Heier L."/>
            <person name="Spannagl M."/>
            <person name="Pfeifer M."/>
            <person name="Jakobsen K.S."/>
            <person name="Wulff B.B."/>
            <person name="Steuernagel B."/>
            <person name="Mayer K.F."/>
            <person name="Olsen O.A."/>
        </authorList>
    </citation>
    <scope>NUCLEOTIDE SEQUENCE [LARGE SCALE GENOMIC DNA]</scope>
    <source>
        <strain evidence="3">cv. AL8/78</strain>
    </source>
</reference>
<dbReference type="GO" id="GO:0005829">
    <property type="term" value="C:cytosol"/>
    <property type="evidence" value="ECO:0007669"/>
    <property type="project" value="TreeGrafter"/>
</dbReference>
<evidence type="ECO:0000256" key="1">
    <source>
        <dbReference type="SAM" id="SignalP"/>
    </source>
</evidence>
<reference evidence="3" key="2">
    <citation type="journal article" date="2017" name="Nat. Plants">
        <title>The Aegilops tauschii genome reveals multiple impacts of transposons.</title>
        <authorList>
            <person name="Zhao G."/>
            <person name="Zou C."/>
            <person name="Li K."/>
            <person name="Wang K."/>
            <person name="Li T."/>
            <person name="Gao L."/>
            <person name="Zhang X."/>
            <person name="Wang H."/>
            <person name="Yang Z."/>
            <person name="Liu X."/>
            <person name="Jiang W."/>
            <person name="Mao L."/>
            <person name="Kong X."/>
            <person name="Jiao Y."/>
            <person name="Jia J."/>
        </authorList>
    </citation>
    <scope>NUCLEOTIDE SEQUENCE [LARGE SCALE GENOMIC DNA]</scope>
    <source>
        <strain evidence="3">cv. AL8/78</strain>
    </source>
</reference>
<dbReference type="EnsemblPlants" id="AET7Gv20713000.2">
    <property type="protein sequence ID" value="AET7Gv20713000.2"/>
    <property type="gene ID" value="AET7Gv20713000"/>
</dbReference>
<dbReference type="Gene3D" id="1.20.910.10">
    <property type="entry name" value="Heme oxygenase-like"/>
    <property type="match status" value="1"/>
</dbReference>
<dbReference type="PANTHER" id="PTHR43198">
    <property type="entry name" value="BIFUNCTIONAL TH2 PROTEIN"/>
    <property type="match status" value="1"/>
</dbReference>
<reference evidence="2" key="5">
    <citation type="journal article" date="2021" name="G3 (Bethesda)">
        <title>Aegilops tauschii genome assembly Aet v5.0 features greater sequence contiguity and improved annotation.</title>
        <authorList>
            <person name="Wang L."/>
            <person name="Zhu T."/>
            <person name="Rodriguez J.C."/>
            <person name="Deal K.R."/>
            <person name="Dubcovsky J."/>
            <person name="McGuire P.E."/>
            <person name="Lux T."/>
            <person name="Spannagl M."/>
            <person name="Mayer K.F.X."/>
            <person name="Baldrich P."/>
            <person name="Meyers B.C."/>
            <person name="Huo N."/>
            <person name="Gu Y.Q."/>
            <person name="Zhou H."/>
            <person name="Devos K.M."/>
            <person name="Bennetzen J.L."/>
            <person name="Unver T."/>
            <person name="Budak H."/>
            <person name="Gulick P.J."/>
            <person name="Galiba G."/>
            <person name="Kalapos B."/>
            <person name="Nelson D.R."/>
            <person name="Li P."/>
            <person name="You F.M."/>
            <person name="Luo M.C."/>
            <person name="Dvorak J."/>
        </authorList>
    </citation>
    <scope>NUCLEOTIDE SEQUENCE [LARGE SCALE GENOMIC DNA]</scope>
    <source>
        <strain evidence="2">cv. AL8/78</strain>
    </source>
</reference>
<dbReference type="SUPFAM" id="SSF56784">
    <property type="entry name" value="HAD-like"/>
    <property type="match status" value="1"/>
</dbReference>
<dbReference type="Gramene" id="AET7Gv20713000.2">
    <property type="protein sequence ID" value="AET7Gv20713000.2"/>
    <property type="gene ID" value="AET7Gv20713000"/>
</dbReference>
<accession>A0A453RV26</accession>
<keyword evidence="3" id="KW-1185">Reference proteome</keyword>
<protein>
    <submittedName>
        <fullName evidence="2">Uncharacterized protein</fullName>
    </submittedName>
</protein>
<dbReference type="AlphaFoldDB" id="A0A453RV26"/>
<evidence type="ECO:0000313" key="3">
    <source>
        <dbReference type="Proteomes" id="UP000015105"/>
    </source>
</evidence>
<dbReference type="InterPro" id="IPR050967">
    <property type="entry name" value="Thiamine_Salvage_TenA"/>
</dbReference>
<keyword evidence="1" id="KW-0732">Signal</keyword>
<reference evidence="2" key="4">
    <citation type="submission" date="2019-03" db="UniProtKB">
        <authorList>
            <consortium name="EnsemblPlants"/>
        </authorList>
    </citation>
    <scope>IDENTIFICATION</scope>
</reference>
<proteinExistence type="predicted"/>
<feature type="signal peptide" evidence="1">
    <location>
        <begin position="1"/>
        <end position="23"/>
    </location>
</feature>
<dbReference type="InterPro" id="IPR016084">
    <property type="entry name" value="Haem_Oase-like_multi-hlx"/>
</dbReference>
<dbReference type="PANTHER" id="PTHR43198:SF2">
    <property type="entry name" value="SI:CH1073-67J19.1-RELATED"/>
    <property type="match status" value="1"/>
</dbReference>
<sequence>MSFIYVSILLLHVILACFNRTSACVFPPPLQSNALQIEELLDKLSVSLTGEELEIIGKLYQQAMRLEVEFFSAQTLEEPVVAPLSRYRDPKDKLVIFSDFDLTCTVVDSSAILAEIAILSHQKASQSGSDNVLDRTKSADLRNSWNMLSNQYMEEHEQCIQKLLPPEEAKSVDYDQLYKGLEVLSEFERQANSRVIDSGVLRGMNLDDIRKAGERLILQDGCRNFFKKIGETREKVNLDIHILSYCWCAELIRSAFSSDVGIVVGSSTTLRRVGKQFGVSFAPLLPGLVEKQRRLWKQEASIFKARSGVLHTVSSWSEVQAFILGNDSS</sequence>
<feature type="chain" id="PRO_5019464588" evidence="1">
    <location>
        <begin position="24"/>
        <end position="329"/>
    </location>
</feature>